<reference evidence="1" key="1">
    <citation type="journal article" date="2013" name="Genome Biol.">
        <title>Reference genomes and transcriptomes of Nicotiana sylvestris and Nicotiana tomentosiformis.</title>
        <authorList>
            <person name="Sierro N."/>
            <person name="Battey J.N."/>
            <person name="Ouadi S."/>
            <person name="Bovet L."/>
            <person name="Goepfert S."/>
            <person name="Bakaher N."/>
            <person name="Peitsch M.C."/>
            <person name="Ivanov N.V."/>
        </authorList>
    </citation>
    <scope>NUCLEOTIDE SEQUENCE [LARGE SCALE GENOMIC DNA]</scope>
</reference>
<name>A0A1U7XIU7_NICSY</name>
<dbReference type="Proteomes" id="UP000189701">
    <property type="component" value="Unplaced"/>
</dbReference>
<dbReference type="AlphaFoldDB" id="A0A1U7XIU7"/>
<protein>
    <submittedName>
        <fullName evidence="2">Uncharacterized protein LOC104237164</fullName>
    </submittedName>
</protein>
<accession>A0A1U7XIU7</accession>
<keyword evidence="1" id="KW-1185">Reference proteome</keyword>
<proteinExistence type="predicted"/>
<sequence length="153" mass="16921">MRMTVSVSDNYLGFMSGRSTIEAIHLVRRLVELYREAKKDLYMVFIYLRKHMTRFLFWRCLKAKGVLVPYIMAIKDMYDGGKTQVRIVEGDSENFRLAGVVVAVDVSGAWTPVGTAGSTLAVARAGFLAAPRAYPQPPPRPQPLTGIVRGAGA</sequence>
<gene>
    <name evidence="2" type="primary">LOC104237164</name>
</gene>
<evidence type="ECO:0000313" key="2">
    <source>
        <dbReference type="RefSeq" id="XP_009789561.1"/>
    </source>
</evidence>
<evidence type="ECO:0000313" key="1">
    <source>
        <dbReference type="Proteomes" id="UP000189701"/>
    </source>
</evidence>
<organism evidence="1 2">
    <name type="scientific">Nicotiana sylvestris</name>
    <name type="common">Wood tobacco</name>
    <name type="synonym">South American tobacco</name>
    <dbReference type="NCBI Taxonomy" id="4096"/>
    <lineage>
        <taxon>Eukaryota</taxon>
        <taxon>Viridiplantae</taxon>
        <taxon>Streptophyta</taxon>
        <taxon>Embryophyta</taxon>
        <taxon>Tracheophyta</taxon>
        <taxon>Spermatophyta</taxon>
        <taxon>Magnoliopsida</taxon>
        <taxon>eudicotyledons</taxon>
        <taxon>Gunneridae</taxon>
        <taxon>Pentapetalae</taxon>
        <taxon>asterids</taxon>
        <taxon>lamiids</taxon>
        <taxon>Solanales</taxon>
        <taxon>Solanaceae</taxon>
        <taxon>Nicotianoideae</taxon>
        <taxon>Nicotianeae</taxon>
        <taxon>Nicotiana</taxon>
    </lineage>
</organism>
<dbReference type="STRING" id="4096.A0A1U7XIU7"/>
<reference evidence="2" key="2">
    <citation type="submission" date="2025-08" db="UniProtKB">
        <authorList>
            <consortium name="RefSeq"/>
        </authorList>
    </citation>
    <scope>IDENTIFICATION</scope>
    <source>
        <tissue evidence="2">Leaf</tissue>
    </source>
</reference>
<dbReference type="RefSeq" id="XP_009789561.1">
    <property type="nucleotide sequence ID" value="XM_009791259.1"/>
</dbReference>